<dbReference type="AlphaFoldDB" id="E4Z669"/>
<dbReference type="EMBL" id="FN657940">
    <property type="protein sequence ID" value="CBY43197.1"/>
    <property type="molecule type" value="Genomic_DNA"/>
</dbReference>
<proteinExistence type="predicted"/>
<protein>
    <submittedName>
        <fullName evidence="2">Uncharacterized protein</fullName>
    </submittedName>
</protein>
<reference evidence="2" key="1">
    <citation type="journal article" date="2010" name="Science">
        <title>Plasticity of animal genome architecture unmasked by rapid evolution of a pelagic tunicate.</title>
        <authorList>
            <person name="Denoeud F."/>
            <person name="Henriet S."/>
            <person name="Mungpakdee S."/>
            <person name="Aury J.M."/>
            <person name="Da Silva C."/>
            <person name="Brinkmann H."/>
            <person name="Mikhaleva J."/>
            <person name="Olsen L.C."/>
            <person name="Jubin C."/>
            <person name="Canestro C."/>
            <person name="Bouquet J.M."/>
            <person name="Danks G."/>
            <person name="Poulain J."/>
            <person name="Campsteijn C."/>
            <person name="Adamski M."/>
            <person name="Cross I."/>
            <person name="Yadetie F."/>
            <person name="Muffato M."/>
            <person name="Louis A."/>
            <person name="Butcher S."/>
            <person name="Tsagkogeorga G."/>
            <person name="Konrad A."/>
            <person name="Singh S."/>
            <person name="Jensen M.F."/>
            <person name="Cong E.H."/>
            <person name="Eikeseth-Otteraa H."/>
            <person name="Noel B."/>
            <person name="Anthouard V."/>
            <person name="Porcel B.M."/>
            <person name="Kachouri-Lafond R."/>
            <person name="Nishino A."/>
            <person name="Ugolini M."/>
            <person name="Chourrout P."/>
            <person name="Nishida H."/>
            <person name="Aasland R."/>
            <person name="Huzurbazar S."/>
            <person name="Westhof E."/>
            <person name="Delsuc F."/>
            <person name="Lehrach H."/>
            <person name="Reinhardt R."/>
            <person name="Weissenbach J."/>
            <person name="Roy S.W."/>
            <person name="Artiguenave F."/>
            <person name="Postlethwait J.H."/>
            <person name="Manak J.R."/>
            <person name="Thompson E.M."/>
            <person name="Jaillon O."/>
            <person name="Du Pasquier L."/>
            <person name="Boudinot P."/>
            <person name="Liberles D.A."/>
            <person name="Volff J.N."/>
            <person name="Philippe H."/>
            <person name="Lenhard B."/>
            <person name="Roest Crollius H."/>
            <person name="Wincker P."/>
            <person name="Chourrout D."/>
        </authorList>
    </citation>
    <scope>NUCLEOTIDE SEQUENCE [LARGE SCALE GENOMIC DNA]</scope>
</reference>
<feature type="region of interest" description="Disordered" evidence="1">
    <location>
        <begin position="96"/>
        <end position="160"/>
    </location>
</feature>
<feature type="non-terminal residue" evidence="2">
    <location>
        <position position="188"/>
    </location>
</feature>
<evidence type="ECO:0000313" key="2">
    <source>
        <dbReference type="EMBL" id="CBY43197.1"/>
    </source>
</evidence>
<accession>E4Z669</accession>
<gene>
    <name evidence="2" type="ORF">GSOID_T00027775001</name>
</gene>
<organism evidence="2">
    <name type="scientific">Oikopleura dioica</name>
    <name type="common">Tunicate</name>
    <dbReference type="NCBI Taxonomy" id="34765"/>
    <lineage>
        <taxon>Eukaryota</taxon>
        <taxon>Metazoa</taxon>
        <taxon>Chordata</taxon>
        <taxon>Tunicata</taxon>
        <taxon>Appendicularia</taxon>
        <taxon>Copelata</taxon>
        <taxon>Oikopleuridae</taxon>
        <taxon>Oikopleura</taxon>
    </lineage>
</organism>
<feature type="compositionally biased region" description="Polar residues" evidence="1">
    <location>
        <begin position="100"/>
        <end position="127"/>
    </location>
</feature>
<evidence type="ECO:0000256" key="1">
    <source>
        <dbReference type="SAM" id="MobiDB-lite"/>
    </source>
</evidence>
<name>E4Z669_OIKDI</name>
<sequence>MRVDLAILAINGARTDNMRLQDATQYIKECGRNGYLQLTCSNQAHLRSAEDLNAVLGNISTIPSIYREENDDQLDLRPLDLGEFKGITHSRLPDIKSFKQPISTPQRQVQQQPEPFYQSQPVHTPQATYEEPVSYTNSTPAAPVVPKSVKPPSPVQKPGNFKTAGVVLHVNNPNSDKRSSTLCWVNLR</sequence>
<dbReference type="Proteomes" id="UP000011014">
    <property type="component" value="Unassembled WGS sequence"/>
</dbReference>